<dbReference type="SMART" id="SM00052">
    <property type="entry name" value="EAL"/>
    <property type="match status" value="1"/>
</dbReference>
<feature type="transmembrane region" description="Helical" evidence="1">
    <location>
        <begin position="149"/>
        <end position="171"/>
    </location>
</feature>
<keyword evidence="1" id="KW-1133">Transmembrane helix</keyword>
<dbReference type="Gene3D" id="6.10.340.10">
    <property type="match status" value="1"/>
</dbReference>
<dbReference type="Pfam" id="PF00672">
    <property type="entry name" value="HAMP"/>
    <property type="match status" value="1"/>
</dbReference>
<dbReference type="CDD" id="cd06225">
    <property type="entry name" value="HAMP"/>
    <property type="match status" value="1"/>
</dbReference>
<dbReference type="FunFam" id="3.30.70.270:FF:000001">
    <property type="entry name" value="Diguanylate cyclase domain protein"/>
    <property type="match status" value="1"/>
</dbReference>
<feature type="domain" description="HAMP" evidence="5">
    <location>
        <begin position="172"/>
        <end position="224"/>
    </location>
</feature>
<evidence type="ECO:0000259" key="5">
    <source>
        <dbReference type="PROSITE" id="PS50885"/>
    </source>
</evidence>
<dbReference type="SUPFAM" id="SSF55073">
    <property type="entry name" value="Nucleotide cyclase"/>
    <property type="match status" value="1"/>
</dbReference>
<dbReference type="SUPFAM" id="SSF141868">
    <property type="entry name" value="EAL domain-like"/>
    <property type="match status" value="1"/>
</dbReference>
<name>A0A554XIH3_9BURK</name>
<dbReference type="PROSITE" id="PS50885">
    <property type="entry name" value="HAMP"/>
    <property type="match status" value="1"/>
</dbReference>
<dbReference type="NCBIfam" id="TIGR00229">
    <property type="entry name" value="sensory_box"/>
    <property type="match status" value="2"/>
</dbReference>
<sequence>MIVAQRPLWLFRSPIRQQLFLLVGATFCAGVLLLSVWLLVLMRWAETENQKRLLAVLQPLLTGALVAPMIERDYASVRETAQALVESAAIQGLTIYTTDGNAVVEAGSLASGTADPSHGFALQASGAVVGRVEVRFSALPLQELWQRTAYAMLGGAIVVLLSGLWVLRAYAQALAARLARLRHTADAIAAGQLDARCDDRGNDEIGRLAADFNHMARRVEHEVRALSASRGEVQAILQSIGDGLIATDRVMRITYLNPVAEALTGWSAAEATGQSIANVLRLENALTGEPAEIPVGRVIETGKIVGLANHTVLIARDGRRLHIADSAAPVRDAEGELFGVVMVFRDVSEAYQLRADLEAERTRLALALKGADLGLWDRDLTTDRLVVDQRWAAILGYALDEIPTRDTQAWEQLVHPDDLPIAQRALQAHLRGDSEQYEAEFRMRSKRGGWRWILSRGRVTARAADGRPLRITGTHLDVTERREALREIEQLAFYDPLTGLANRRLLLDRLGRALASAQRDGCHGGLLFVDLDHFKKINDGLGHGAGDAVLREVAQRLQQNVRETDTAARMGGDEFLVLLPELDRDLSVAASAARRVADKLAAVLAQPYALPQSERLVTVTTSIGIALFPDREADAETLLRRADTAMYRAKAEGRSTVRFFEPSMQAESEARLALEADLREALQTGQFRLYLQPQCDPLGRVVGAEALLRWQHPKRGWVPPAAFIWLAESSGLIDDIGQWVLGEATQWLARCDELGVPLRIAVNISPRQFMQPDFPQRVRQTLAHSGADAGRLVLEITENVLLHDPAQAAARMIELKALGVRFSIDDFGTGYSSLAYLKRLPLSEIKIDRSFIAGLPDDSNDAALTKAILLLAQEMELEVVAEGVETESQLEWLRTHGCRTIQGYLLGRPEPAGDLIERLQRASTDPAPARAPAASP</sequence>
<feature type="domain" description="PAC" evidence="3">
    <location>
        <begin position="437"/>
        <end position="490"/>
    </location>
</feature>
<feature type="domain" description="EAL" evidence="4">
    <location>
        <begin position="671"/>
        <end position="923"/>
    </location>
</feature>
<protein>
    <submittedName>
        <fullName evidence="7">Putative signaling protein</fullName>
    </submittedName>
</protein>
<dbReference type="InterPro" id="IPR000014">
    <property type="entry name" value="PAS"/>
</dbReference>
<keyword evidence="1" id="KW-0812">Transmembrane</keyword>
<evidence type="ECO:0000313" key="8">
    <source>
        <dbReference type="Proteomes" id="UP000318294"/>
    </source>
</evidence>
<dbReference type="Proteomes" id="UP000318294">
    <property type="component" value="Unassembled WGS sequence"/>
</dbReference>
<dbReference type="PROSITE" id="PS50883">
    <property type="entry name" value="EAL"/>
    <property type="match status" value="1"/>
</dbReference>
<feature type="transmembrane region" description="Helical" evidence="1">
    <location>
        <begin position="20"/>
        <end position="41"/>
    </location>
</feature>
<comment type="caution">
    <text evidence="7">The sequence shown here is derived from an EMBL/GenBank/DDBJ whole genome shotgun (WGS) entry which is preliminary data.</text>
</comment>
<dbReference type="InterPro" id="IPR035965">
    <property type="entry name" value="PAS-like_dom_sf"/>
</dbReference>
<dbReference type="Gene3D" id="3.30.450.20">
    <property type="entry name" value="PAS domain"/>
    <property type="match status" value="2"/>
</dbReference>
<feature type="domain" description="PAS" evidence="2">
    <location>
        <begin position="360"/>
        <end position="433"/>
    </location>
</feature>
<dbReference type="InterPro" id="IPR013767">
    <property type="entry name" value="PAS_fold"/>
</dbReference>
<dbReference type="CDD" id="cd00130">
    <property type="entry name" value="PAS"/>
    <property type="match status" value="2"/>
</dbReference>
<dbReference type="SMART" id="SM00086">
    <property type="entry name" value="PAC"/>
    <property type="match status" value="2"/>
</dbReference>
<dbReference type="PROSITE" id="PS50113">
    <property type="entry name" value="PAC"/>
    <property type="match status" value="2"/>
</dbReference>
<dbReference type="GO" id="GO:0006355">
    <property type="term" value="P:regulation of DNA-templated transcription"/>
    <property type="evidence" value="ECO:0007669"/>
    <property type="project" value="InterPro"/>
</dbReference>
<dbReference type="GO" id="GO:0003824">
    <property type="term" value="F:catalytic activity"/>
    <property type="evidence" value="ECO:0007669"/>
    <property type="project" value="UniProtKB-ARBA"/>
</dbReference>
<proteinExistence type="predicted"/>
<feature type="domain" description="GGDEF" evidence="6">
    <location>
        <begin position="522"/>
        <end position="662"/>
    </location>
</feature>
<dbReference type="Pfam" id="PF08447">
    <property type="entry name" value="PAS_3"/>
    <property type="match status" value="1"/>
</dbReference>
<dbReference type="Pfam" id="PF00563">
    <property type="entry name" value="EAL"/>
    <property type="match status" value="1"/>
</dbReference>
<dbReference type="InterPro" id="IPR013655">
    <property type="entry name" value="PAS_fold_3"/>
</dbReference>
<keyword evidence="8" id="KW-1185">Reference proteome</keyword>
<evidence type="ECO:0000259" key="2">
    <source>
        <dbReference type="PROSITE" id="PS50112"/>
    </source>
</evidence>
<dbReference type="PROSITE" id="PS50887">
    <property type="entry name" value="GGDEF"/>
    <property type="match status" value="1"/>
</dbReference>
<feature type="domain" description="PAS" evidence="2">
    <location>
        <begin position="229"/>
        <end position="302"/>
    </location>
</feature>
<keyword evidence="1" id="KW-0472">Membrane</keyword>
<evidence type="ECO:0000256" key="1">
    <source>
        <dbReference type="SAM" id="Phobius"/>
    </source>
</evidence>
<dbReference type="InterPro" id="IPR043128">
    <property type="entry name" value="Rev_trsase/Diguanyl_cyclase"/>
</dbReference>
<dbReference type="CDD" id="cd01949">
    <property type="entry name" value="GGDEF"/>
    <property type="match status" value="1"/>
</dbReference>
<dbReference type="GO" id="GO:0007165">
    <property type="term" value="P:signal transduction"/>
    <property type="evidence" value="ECO:0007669"/>
    <property type="project" value="InterPro"/>
</dbReference>
<dbReference type="NCBIfam" id="TIGR00254">
    <property type="entry name" value="GGDEF"/>
    <property type="match status" value="1"/>
</dbReference>
<dbReference type="SUPFAM" id="SSF158472">
    <property type="entry name" value="HAMP domain-like"/>
    <property type="match status" value="1"/>
</dbReference>
<dbReference type="GO" id="GO:0016020">
    <property type="term" value="C:membrane"/>
    <property type="evidence" value="ECO:0007669"/>
    <property type="project" value="InterPro"/>
</dbReference>
<dbReference type="InterPro" id="IPR000700">
    <property type="entry name" value="PAS-assoc_C"/>
</dbReference>
<evidence type="ECO:0000259" key="3">
    <source>
        <dbReference type="PROSITE" id="PS50113"/>
    </source>
</evidence>
<dbReference type="PANTHER" id="PTHR44757:SF2">
    <property type="entry name" value="BIOFILM ARCHITECTURE MAINTENANCE PROTEIN MBAA"/>
    <property type="match status" value="1"/>
</dbReference>
<dbReference type="InterPro" id="IPR052155">
    <property type="entry name" value="Biofilm_reg_signaling"/>
</dbReference>
<dbReference type="InterPro" id="IPR001610">
    <property type="entry name" value="PAC"/>
</dbReference>
<feature type="domain" description="PAC" evidence="3">
    <location>
        <begin position="307"/>
        <end position="359"/>
    </location>
</feature>
<dbReference type="InterPro" id="IPR000160">
    <property type="entry name" value="GGDEF_dom"/>
</dbReference>
<organism evidence="7 8">
    <name type="scientific">Tepidimonas charontis</name>
    <dbReference type="NCBI Taxonomy" id="2267262"/>
    <lineage>
        <taxon>Bacteria</taxon>
        <taxon>Pseudomonadati</taxon>
        <taxon>Pseudomonadota</taxon>
        <taxon>Betaproteobacteria</taxon>
        <taxon>Burkholderiales</taxon>
        <taxon>Tepidimonas</taxon>
    </lineage>
</organism>
<dbReference type="CDD" id="cd01948">
    <property type="entry name" value="EAL"/>
    <property type="match status" value="1"/>
</dbReference>
<dbReference type="PANTHER" id="PTHR44757">
    <property type="entry name" value="DIGUANYLATE CYCLASE DGCP"/>
    <property type="match status" value="1"/>
</dbReference>
<dbReference type="PROSITE" id="PS50112">
    <property type="entry name" value="PAS"/>
    <property type="match status" value="2"/>
</dbReference>
<dbReference type="Pfam" id="PF00990">
    <property type="entry name" value="GGDEF"/>
    <property type="match status" value="1"/>
</dbReference>
<dbReference type="InterPro" id="IPR003660">
    <property type="entry name" value="HAMP_dom"/>
</dbReference>
<dbReference type="InterPro" id="IPR029787">
    <property type="entry name" value="Nucleotide_cyclase"/>
</dbReference>
<evidence type="ECO:0000259" key="6">
    <source>
        <dbReference type="PROSITE" id="PS50887"/>
    </source>
</evidence>
<dbReference type="Gene3D" id="3.30.70.270">
    <property type="match status" value="1"/>
</dbReference>
<evidence type="ECO:0000313" key="7">
    <source>
        <dbReference type="EMBL" id="TSE35630.1"/>
    </source>
</evidence>
<dbReference type="InterPro" id="IPR035919">
    <property type="entry name" value="EAL_sf"/>
</dbReference>
<gene>
    <name evidence="7" type="ORF">Tchar_00620</name>
</gene>
<dbReference type="Gene3D" id="3.20.20.450">
    <property type="entry name" value="EAL domain"/>
    <property type="match status" value="1"/>
</dbReference>
<dbReference type="EMBL" id="VJON01000006">
    <property type="protein sequence ID" value="TSE35630.1"/>
    <property type="molecule type" value="Genomic_DNA"/>
</dbReference>
<dbReference type="SUPFAM" id="SSF55785">
    <property type="entry name" value="PYP-like sensor domain (PAS domain)"/>
    <property type="match status" value="2"/>
</dbReference>
<evidence type="ECO:0000259" key="4">
    <source>
        <dbReference type="PROSITE" id="PS50883"/>
    </source>
</evidence>
<reference evidence="7 8" key="1">
    <citation type="submission" date="2019-07" db="EMBL/GenBank/DDBJ databases">
        <title>Tepidimonas charontis SPSP-6 draft genome.</title>
        <authorList>
            <person name="Da Costa M.S."/>
            <person name="Froufe H.J.C."/>
            <person name="Egas C."/>
            <person name="Albuquerque L."/>
        </authorList>
    </citation>
    <scope>NUCLEOTIDE SEQUENCE [LARGE SCALE GENOMIC DNA]</scope>
    <source>
        <strain evidence="7 8">SPSP-6</strain>
    </source>
</reference>
<dbReference type="InterPro" id="IPR001633">
    <property type="entry name" value="EAL_dom"/>
</dbReference>
<dbReference type="SMART" id="SM00091">
    <property type="entry name" value="PAS"/>
    <property type="match status" value="2"/>
</dbReference>
<dbReference type="SMART" id="SM00267">
    <property type="entry name" value="GGDEF"/>
    <property type="match status" value="1"/>
</dbReference>
<dbReference type="AlphaFoldDB" id="A0A554XIH3"/>
<dbReference type="Pfam" id="PF00989">
    <property type="entry name" value="PAS"/>
    <property type="match status" value="1"/>
</dbReference>
<accession>A0A554XIH3</accession>
<dbReference type="SMART" id="SM00304">
    <property type="entry name" value="HAMP"/>
    <property type="match status" value="1"/>
</dbReference>